<protein>
    <submittedName>
        <fullName evidence="2">Uncharacterized protein</fullName>
    </submittedName>
</protein>
<evidence type="ECO:0000313" key="2">
    <source>
        <dbReference type="EMBL" id="KAJ3602761.1"/>
    </source>
</evidence>
<sequence length="106" mass="12121">MRFEQREKKDWGATKRRKNSICFGNPLSGLMAEQCDVLVLLILSLKCHQKGQRIGEEEEDMRDNLIKHNDEGGGEQDTQAYDTLRNLYDFPEAKGPEAGPPDQRTL</sequence>
<feature type="non-terminal residue" evidence="2">
    <location>
        <position position="106"/>
    </location>
</feature>
<dbReference type="AlphaFoldDB" id="A0A9Q0EBF3"/>
<dbReference type="EMBL" id="JANIIK010000046">
    <property type="protein sequence ID" value="KAJ3602761.1"/>
    <property type="molecule type" value="Genomic_DNA"/>
</dbReference>
<gene>
    <name evidence="2" type="ORF">NHX12_030509</name>
</gene>
<name>A0A9Q0EBF3_9TELE</name>
<evidence type="ECO:0000313" key="3">
    <source>
        <dbReference type="Proteomes" id="UP001148018"/>
    </source>
</evidence>
<proteinExistence type="predicted"/>
<evidence type="ECO:0000256" key="1">
    <source>
        <dbReference type="SAM" id="MobiDB-lite"/>
    </source>
</evidence>
<dbReference type="Proteomes" id="UP001148018">
    <property type="component" value="Unassembled WGS sequence"/>
</dbReference>
<feature type="region of interest" description="Disordered" evidence="1">
    <location>
        <begin position="52"/>
        <end position="106"/>
    </location>
</feature>
<organism evidence="2 3">
    <name type="scientific">Muraenolepis orangiensis</name>
    <name type="common">Patagonian moray cod</name>
    <dbReference type="NCBI Taxonomy" id="630683"/>
    <lineage>
        <taxon>Eukaryota</taxon>
        <taxon>Metazoa</taxon>
        <taxon>Chordata</taxon>
        <taxon>Craniata</taxon>
        <taxon>Vertebrata</taxon>
        <taxon>Euteleostomi</taxon>
        <taxon>Actinopterygii</taxon>
        <taxon>Neopterygii</taxon>
        <taxon>Teleostei</taxon>
        <taxon>Neoteleostei</taxon>
        <taxon>Acanthomorphata</taxon>
        <taxon>Zeiogadaria</taxon>
        <taxon>Gadariae</taxon>
        <taxon>Gadiformes</taxon>
        <taxon>Muraenolepidoidei</taxon>
        <taxon>Muraenolepididae</taxon>
        <taxon>Muraenolepis</taxon>
    </lineage>
</organism>
<keyword evidence="3" id="KW-1185">Reference proteome</keyword>
<comment type="caution">
    <text evidence="2">The sequence shown here is derived from an EMBL/GenBank/DDBJ whole genome shotgun (WGS) entry which is preliminary data.</text>
</comment>
<accession>A0A9Q0EBF3</accession>
<reference evidence="2" key="1">
    <citation type="submission" date="2022-07" db="EMBL/GenBank/DDBJ databases">
        <title>Chromosome-level genome of Muraenolepis orangiensis.</title>
        <authorList>
            <person name="Kim J."/>
        </authorList>
    </citation>
    <scope>NUCLEOTIDE SEQUENCE</scope>
    <source>
        <strain evidence="2">KU_S4_2022</strain>
        <tissue evidence="2">Muscle</tissue>
    </source>
</reference>
<feature type="compositionally biased region" description="Basic and acidic residues" evidence="1">
    <location>
        <begin position="62"/>
        <end position="71"/>
    </location>
</feature>